<sequence>MSAAPDPGGWRREEVRHPRRGVRIPWLALAGAAATAVAATVLVAGIGDALAGPDSSAGRLLPLQAASPPITKTPSPSPSSPPTGQSYTPPATPPATPPRTEPPPDRVPPGLRIAEALVRLRASVDQGVAAGDVRDDVGLDLANVIDDMLDRRHSPLDHRRADVAALQRKIATRAREGAIAGGRAARLDRILADAV</sequence>
<dbReference type="Proteomes" id="UP000198318">
    <property type="component" value="Unassembled WGS sequence"/>
</dbReference>
<dbReference type="AlphaFoldDB" id="A0A239JCL4"/>
<gene>
    <name evidence="3" type="ORF">SAMN05443665_101480</name>
</gene>
<feature type="compositionally biased region" description="Pro residues" evidence="1">
    <location>
        <begin position="90"/>
        <end position="107"/>
    </location>
</feature>
<reference evidence="3 4" key="1">
    <citation type="submission" date="2017-06" db="EMBL/GenBank/DDBJ databases">
        <authorList>
            <person name="Kim H.J."/>
            <person name="Triplett B.A."/>
        </authorList>
    </citation>
    <scope>NUCLEOTIDE SEQUENCE [LARGE SCALE GENOMIC DNA]</scope>
    <source>
        <strain evidence="3 4">DSM 44715</strain>
    </source>
</reference>
<feature type="region of interest" description="Disordered" evidence="1">
    <location>
        <begin position="53"/>
        <end position="109"/>
    </location>
</feature>
<protein>
    <submittedName>
        <fullName evidence="3">Uncharacterized protein</fullName>
    </submittedName>
</protein>
<keyword evidence="2" id="KW-0812">Transmembrane</keyword>
<evidence type="ECO:0000313" key="3">
    <source>
        <dbReference type="EMBL" id="SNT02404.1"/>
    </source>
</evidence>
<organism evidence="3 4">
    <name type="scientific">Actinomadura meyerae</name>
    <dbReference type="NCBI Taxonomy" id="240840"/>
    <lineage>
        <taxon>Bacteria</taxon>
        <taxon>Bacillati</taxon>
        <taxon>Actinomycetota</taxon>
        <taxon>Actinomycetes</taxon>
        <taxon>Streptosporangiales</taxon>
        <taxon>Thermomonosporaceae</taxon>
        <taxon>Actinomadura</taxon>
    </lineage>
</organism>
<proteinExistence type="predicted"/>
<evidence type="ECO:0000256" key="2">
    <source>
        <dbReference type="SAM" id="Phobius"/>
    </source>
</evidence>
<accession>A0A239JCL4</accession>
<dbReference type="RefSeq" id="WP_089326940.1">
    <property type="nucleotide sequence ID" value="NZ_FZOR01000014.1"/>
</dbReference>
<keyword evidence="2" id="KW-0472">Membrane</keyword>
<name>A0A239JCL4_9ACTN</name>
<evidence type="ECO:0000313" key="4">
    <source>
        <dbReference type="Proteomes" id="UP000198318"/>
    </source>
</evidence>
<dbReference type="EMBL" id="FZOR01000014">
    <property type="protein sequence ID" value="SNT02404.1"/>
    <property type="molecule type" value="Genomic_DNA"/>
</dbReference>
<dbReference type="OrthoDB" id="3476580at2"/>
<keyword evidence="2" id="KW-1133">Transmembrane helix</keyword>
<feature type="transmembrane region" description="Helical" evidence="2">
    <location>
        <begin position="26"/>
        <end position="47"/>
    </location>
</feature>
<evidence type="ECO:0000256" key="1">
    <source>
        <dbReference type="SAM" id="MobiDB-lite"/>
    </source>
</evidence>
<keyword evidence="4" id="KW-1185">Reference proteome</keyword>